<comment type="caution">
    <text evidence="1">The sequence shown here is derived from an EMBL/GenBank/DDBJ whole genome shotgun (WGS) entry which is preliminary data.</text>
</comment>
<evidence type="ECO:0000313" key="2">
    <source>
        <dbReference type="Proteomes" id="UP000268623"/>
    </source>
</evidence>
<dbReference type="Proteomes" id="UP000268623">
    <property type="component" value="Unassembled WGS sequence"/>
</dbReference>
<protein>
    <submittedName>
        <fullName evidence="1">Uncharacterized protein</fullName>
    </submittedName>
</protein>
<organism evidence="1 2">
    <name type="scientific">Methylocystis hirsuta</name>
    <dbReference type="NCBI Taxonomy" id="369798"/>
    <lineage>
        <taxon>Bacteria</taxon>
        <taxon>Pseudomonadati</taxon>
        <taxon>Pseudomonadota</taxon>
        <taxon>Alphaproteobacteria</taxon>
        <taxon>Hyphomicrobiales</taxon>
        <taxon>Methylocystaceae</taxon>
        <taxon>Methylocystis</taxon>
    </lineage>
</organism>
<accession>A0A3M9XPD4</accession>
<name>A0A3M9XPD4_9HYPH</name>
<keyword evidence="2" id="KW-1185">Reference proteome</keyword>
<dbReference type="AlphaFoldDB" id="A0A3M9XPD4"/>
<dbReference type="EMBL" id="QWDD01000001">
    <property type="protein sequence ID" value="RNJ49884.1"/>
    <property type="molecule type" value="Genomic_DNA"/>
</dbReference>
<gene>
    <name evidence="1" type="ORF">D1O30_10015</name>
</gene>
<reference evidence="1 2" key="1">
    <citation type="submission" date="2018-08" db="EMBL/GenBank/DDBJ databases">
        <title>Genome sequence of Methylocystis hirsuta CSC1, a methanotroph able to accumulate PHAs.</title>
        <authorList>
            <person name="Bordel S."/>
            <person name="Rodriguez E."/>
            <person name="Gancedo J."/>
            <person name="Munoz R."/>
        </authorList>
    </citation>
    <scope>NUCLEOTIDE SEQUENCE [LARGE SCALE GENOMIC DNA]</scope>
    <source>
        <strain evidence="1 2">CSC1</strain>
    </source>
</reference>
<evidence type="ECO:0000313" key="1">
    <source>
        <dbReference type="EMBL" id="RNJ49884.1"/>
    </source>
</evidence>
<sequence>MFVEENDNDPYLRGHCDYENGIERQRNPYEDFHYGTTFWEAWFDGWDDASDEAVILHKPLN</sequence>
<proteinExistence type="predicted"/>